<organism evidence="2 3">
    <name type="scientific">Heterorhabditis bacteriophora</name>
    <name type="common">Entomopathogenic nematode worm</name>
    <dbReference type="NCBI Taxonomy" id="37862"/>
    <lineage>
        <taxon>Eukaryota</taxon>
        <taxon>Metazoa</taxon>
        <taxon>Ecdysozoa</taxon>
        <taxon>Nematoda</taxon>
        <taxon>Chromadorea</taxon>
        <taxon>Rhabditida</taxon>
        <taxon>Rhabditina</taxon>
        <taxon>Rhabditomorpha</taxon>
        <taxon>Strongyloidea</taxon>
        <taxon>Heterorhabditidae</taxon>
        <taxon>Heterorhabditis</taxon>
    </lineage>
</organism>
<feature type="chain" id="PRO_5009310847" evidence="1">
    <location>
        <begin position="23"/>
        <end position="249"/>
    </location>
</feature>
<reference evidence="3" key="1">
    <citation type="submission" date="2016-11" db="UniProtKB">
        <authorList>
            <consortium name="WormBaseParasite"/>
        </authorList>
    </citation>
    <scope>IDENTIFICATION</scope>
</reference>
<accession>A0A1I7WUZ4</accession>
<sequence>MTIKLLCLFLFFSIGDFHQGQGTQYIDNNNIATLEEVYELDDLDDEVEEEFDTVNDETGCRNMSCEVGISFYNVVHIMNNGNENKRSLSLKNLKDTNKENKRKVMSDSHAHRHVERHPDHLARKKRFSGNYEKLSSFEQAHEDGLHFNERSESSISDMELYQEKFRRFINGRNDVHEMQKKSYGQDEHLLQKLFKRNAGHEHYDAHHSAIRRNIKNTSVHQENVIDEEPTFESDTIHHVDSVGTLFFVD</sequence>
<keyword evidence="2" id="KW-1185">Reference proteome</keyword>
<evidence type="ECO:0000313" key="3">
    <source>
        <dbReference type="WBParaSite" id="Hba_08960"/>
    </source>
</evidence>
<dbReference type="Proteomes" id="UP000095283">
    <property type="component" value="Unplaced"/>
</dbReference>
<proteinExistence type="predicted"/>
<keyword evidence="1" id="KW-0732">Signal</keyword>
<dbReference type="AlphaFoldDB" id="A0A1I7WUZ4"/>
<evidence type="ECO:0000313" key="2">
    <source>
        <dbReference type="Proteomes" id="UP000095283"/>
    </source>
</evidence>
<dbReference type="WBParaSite" id="Hba_08960">
    <property type="protein sequence ID" value="Hba_08960"/>
    <property type="gene ID" value="Hba_08960"/>
</dbReference>
<name>A0A1I7WUZ4_HETBA</name>
<evidence type="ECO:0000256" key="1">
    <source>
        <dbReference type="SAM" id="SignalP"/>
    </source>
</evidence>
<protein>
    <submittedName>
        <fullName evidence="3">Seminal fluid protein</fullName>
    </submittedName>
</protein>
<feature type="signal peptide" evidence="1">
    <location>
        <begin position="1"/>
        <end position="22"/>
    </location>
</feature>